<dbReference type="EC" id="3.1.1.29" evidence="1 7"/>
<evidence type="ECO:0000313" key="11">
    <source>
        <dbReference type="Proteomes" id="UP001446205"/>
    </source>
</evidence>
<gene>
    <name evidence="7 10" type="primary">pth</name>
    <name evidence="10" type="ORF">WOB96_04440</name>
</gene>
<keyword evidence="2 7" id="KW-0820">tRNA-binding</keyword>
<dbReference type="GO" id="GO:0004045">
    <property type="term" value="F:peptidyl-tRNA hydrolase activity"/>
    <property type="evidence" value="ECO:0007669"/>
    <property type="project" value="UniProtKB-EC"/>
</dbReference>
<dbReference type="InterPro" id="IPR001328">
    <property type="entry name" value="Pept_tRNA_hydro"/>
</dbReference>
<dbReference type="RefSeq" id="WP_341370073.1">
    <property type="nucleotide sequence ID" value="NZ_JBBPCO010000003.1"/>
</dbReference>
<dbReference type="HAMAP" id="MF_00083">
    <property type="entry name" value="Pept_tRNA_hydro_bact"/>
    <property type="match status" value="1"/>
</dbReference>
<dbReference type="PROSITE" id="PS01196">
    <property type="entry name" value="PEPT_TRNA_HYDROL_2"/>
    <property type="match status" value="1"/>
</dbReference>
<sequence>MPASWLLVGLGNPGPDYHRTRHNAGFWFLEALARQSATPLRLDKGYQALLGRALIQAQEAWFCLPQQFMNRSGEAVAAVARFYRIPVERILVAHDDLDLPPGVVRLKRGGGNGGHNGLKDIDARLGSRDYLRLRIGIGHPGHRDQVVNYVLGRPSAADETLIHGAIDRALEVLPQVLTDRLEAAMHSLHSAG</sequence>
<keyword evidence="4 7" id="KW-0694">RNA-binding</keyword>
<comment type="caution">
    <text evidence="10">The sequence shown here is derived from an EMBL/GenBank/DDBJ whole genome shotgun (WGS) entry which is preliminary data.</text>
</comment>
<dbReference type="NCBIfam" id="TIGR00447">
    <property type="entry name" value="pth"/>
    <property type="match status" value="1"/>
</dbReference>
<accession>A0ABU9D821</accession>
<keyword evidence="11" id="KW-1185">Reference proteome</keyword>
<keyword evidence="3 7" id="KW-0378">Hydrolase</keyword>
<name>A0ABU9D821_9PROT</name>
<evidence type="ECO:0000256" key="9">
    <source>
        <dbReference type="RuleBase" id="RU004320"/>
    </source>
</evidence>
<dbReference type="EMBL" id="JBBPCO010000003">
    <property type="protein sequence ID" value="MEK8089007.1"/>
    <property type="molecule type" value="Genomic_DNA"/>
</dbReference>
<keyword evidence="7" id="KW-0963">Cytoplasm</keyword>
<comment type="subcellular location">
    <subcellularLocation>
        <location evidence="7">Cytoplasm</location>
    </subcellularLocation>
</comment>
<feature type="binding site" evidence="7">
    <location>
        <position position="116"/>
    </location>
    <ligand>
        <name>tRNA</name>
        <dbReference type="ChEBI" id="CHEBI:17843"/>
    </ligand>
</feature>
<comment type="catalytic activity">
    <reaction evidence="7 8">
        <text>an N-acyl-L-alpha-aminoacyl-tRNA + H2O = an N-acyl-L-amino acid + a tRNA + H(+)</text>
        <dbReference type="Rhea" id="RHEA:54448"/>
        <dbReference type="Rhea" id="RHEA-COMP:10123"/>
        <dbReference type="Rhea" id="RHEA-COMP:13883"/>
        <dbReference type="ChEBI" id="CHEBI:15377"/>
        <dbReference type="ChEBI" id="CHEBI:15378"/>
        <dbReference type="ChEBI" id="CHEBI:59874"/>
        <dbReference type="ChEBI" id="CHEBI:78442"/>
        <dbReference type="ChEBI" id="CHEBI:138191"/>
        <dbReference type="EC" id="3.1.1.29"/>
    </reaction>
</comment>
<evidence type="ECO:0000256" key="1">
    <source>
        <dbReference type="ARBA" id="ARBA00013260"/>
    </source>
</evidence>
<comment type="function">
    <text evidence="7">Hydrolyzes ribosome-free peptidyl-tRNAs (with 1 or more amino acids incorporated), which drop off the ribosome during protein synthesis, or as a result of ribosome stalling.</text>
</comment>
<feature type="binding site" evidence="7">
    <location>
        <position position="70"/>
    </location>
    <ligand>
        <name>tRNA</name>
        <dbReference type="ChEBI" id="CHEBI:17843"/>
    </ligand>
</feature>
<dbReference type="SUPFAM" id="SSF53178">
    <property type="entry name" value="Peptidyl-tRNA hydrolase-like"/>
    <property type="match status" value="1"/>
</dbReference>
<reference evidence="10 11" key="1">
    <citation type="submission" date="2024-04" db="EMBL/GenBank/DDBJ databases">
        <authorList>
            <person name="Abashina T."/>
            <person name="Shaikin A."/>
        </authorList>
    </citation>
    <scope>NUCLEOTIDE SEQUENCE [LARGE SCALE GENOMIC DNA]</scope>
    <source>
        <strain evidence="10 11">AAFK</strain>
    </source>
</reference>
<evidence type="ECO:0000256" key="4">
    <source>
        <dbReference type="ARBA" id="ARBA00022884"/>
    </source>
</evidence>
<feature type="site" description="Discriminates between blocked and unblocked aminoacyl-tRNA" evidence="7">
    <location>
        <position position="12"/>
    </location>
</feature>
<evidence type="ECO:0000256" key="5">
    <source>
        <dbReference type="ARBA" id="ARBA00038063"/>
    </source>
</evidence>
<evidence type="ECO:0000256" key="7">
    <source>
        <dbReference type="HAMAP-Rule" id="MF_00083"/>
    </source>
</evidence>
<comment type="similarity">
    <text evidence="5 7 9">Belongs to the PTH family.</text>
</comment>
<dbReference type="InterPro" id="IPR036416">
    <property type="entry name" value="Pept_tRNA_hydro_sf"/>
</dbReference>
<evidence type="ECO:0000256" key="8">
    <source>
        <dbReference type="RuleBase" id="RU000673"/>
    </source>
</evidence>
<evidence type="ECO:0000256" key="6">
    <source>
        <dbReference type="ARBA" id="ARBA00050038"/>
    </source>
</evidence>
<proteinExistence type="inferred from homology"/>
<dbReference type="Pfam" id="PF01195">
    <property type="entry name" value="Pept_tRNA_hydro"/>
    <property type="match status" value="1"/>
</dbReference>
<comment type="function">
    <text evidence="7">Catalyzes the release of premature peptidyl moieties from peptidyl-tRNA molecules trapped in stalled 50S ribosomal subunits, and thus maintains levels of free tRNAs and 50S ribosomes.</text>
</comment>
<protein>
    <recommendedName>
        <fullName evidence="6 7">Peptidyl-tRNA hydrolase</fullName>
        <shortName evidence="7">Pth</shortName>
        <ecNumber evidence="1 7">3.1.1.29</ecNumber>
    </recommendedName>
</protein>
<dbReference type="PANTHER" id="PTHR17224">
    <property type="entry name" value="PEPTIDYL-TRNA HYDROLASE"/>
    <property type="match status" value="1"/>
</dbReference>
<organism evidence="10 11">
    <name type="scientific">Thermithiobacillus plumbiphilus</name>
    <dbReference type="NCBI Taxonomy" id="1729899"/>
    <lineage>
        <taxon>Bacteria</taxon>
        <taxon>Pseudomonadati</taxon>
        <taxon>Pseudomonadota</taxon>
        <taxon>Acidithiobacillia</taxon>
        <taxon>Acidithiobacillales</taxon>
        <taxon>Thermithiobacillaceae</taxon>
        <taxon>Thermithiobacillus</taxon>
    </lineage>
</organism>
<dbReference type="InterPro" id="IPR018171">
    <property type="entry name" value="Pept_tRNA_hydro_CS"/>
</dbReference>
<feature type="binding site" evidence="7">
    <location>
        <position position="17"/>
    </location>
    <ligand>
        <name>tRNA</name>
        <dbReference type="ChEBI" id="CHEBI:17843"/>
    </ligand>
</feature>
<feature type="site" description="Stabilizes the basic form of H active site to accept a proton" evidence="7">
    <location>
        <position position="95"/>
    </location>
</feature>
<dbReference type="PANTHER" id="PTHR17224:SF1">
    <property type="entry name" value="PEPTIDYL-TRNA HYDROLASE"/>
    <property type="match status" value="1"/>
</dbReference>
<evidence type="ECO:0000256" key="3">
    <source>
        <dbReference type="ARBA" id="ARBA00022801"/>
    </source>
</evidence>
<dbReference type="Gene3D" id="3.40.50.1470">
    <property type="entry name" value="Peptidyl-tRNA hydrolase"/>
    <property type="match status" value="1"/>
</dbReference>
<dbReference type="Proteomes" id="UP001446205">
    <property type="component" value="Unassembled WGS sequence"/>
</dbReference>
<evidence type="ECO:0000256" key="2">
    <source>
        <dbReference type="ARBA" id="ARBA00022555"/>
    </source>
</evidence>
<feature type="active site" description="Proton acceptor" evidence="7">
    <location>
        <position position="22"/>
    </location>
</feature>
<dbReference type="PROSITE" id="PS01195">
    <property type="entry name" value="PEPT_TRNA_HYDROL_1"/>
    <property type="match status" value="1"/>
</dbReference>
<dbReference type="CDD" id="cd00462">
    <property type="entry name" value="PTH"/>
    <property type="match status" value="1"/>
</dbReference>
<comment type="subunit">
    <text evidence="7">Monomer.</text>
</comment>
<evidence type="ECO:0000313" key="10">
    <source>
        <dbReference type="EMBL" id="MEK8089007.1"/>
    </source>
</evidence>
<feature type="binding site" evidence="7">
    <location>
        <position position="68"/>
    </location>
    <ligand>
        <name>tRNA</name>
        <dbReference type="ChEBI" id="CHEBI:17843"/>
    </ligand>
</feature>